<evidence type="ECO:0000259" key="1">
    <source>
        <dbReference type="Pfam" id="PF18741"/>
    </source>
</evidence>
<sequence>MEKDKKIDEFEELLSSDDNLTDKERMFCLNYLRHFNAAKSYRESFGETKFDKQAAHLLLKKEKISNYIQKLKKELFTYRIAIECDGKAFHSSKKAKARDRKRDAYLRSIGWKTLRFSGSTINGNMSKVISRIESEIQKKHSIT</sequence>
<dbReference type="SUPFAM" id="SSF52980">
    <property type="entry name" value="Restriction endonuclease-like"/>
    <property type="match status" value="1"/>
</dbReference>
<dbReference type="InterPro" id="IPR005335">
    <property type="entry name" value="Terminase_ssu"/>
</dbReference>
<proteinExistence type="predicted"/>
<name>A0A8B5Y4E4_9BACI</name>
<dbReference type="GO" id="GO:0051276">
    <property type="term" value="P:chromosome organization"/>
    <property type="evidence" value="ECO:0007669"/>
    <property type="project" value="InterPro"/>
</dbReference>
<dbReference type="Pfam" id="PF18741">
    <property type="entry name" value="MTES_1575"/>
    <property type="match status" value="1"/>
</dbReference>
<organism evidence="2 3">
    <name type="scientific">Peribacillus simplex</name>
    <dbReference type="NCBI Taxonomy" id="1478"/>
    <lineage>
        <taxon>Bacteria</taxon>
        <taxon>Bacillati</taxon>
        <taxon>Bacillota</taxon>
        <taxon>Bacilli</taxon>
        <taxon>Bacillales</taxon>
        <taxon>Bacillaceae</taxon>
        <taxon>Peribacillus</taxon>
    </lineage>
</organism>
<dbReference type="EMBL" id="VNKI01000001">
    <property type="protein sequence ID" value="TVX83694.1"/>
    <property type="molecule type" value="Genomic_DNA"/>
</dbReference>
<dbReference type="InterPro" id="IPR049468">
    <property type="entry name" value="Restrct_endonuc-II-like_dom"/>
</dbReference>
<comment type="caution">
    <text evidence="2">The sequence shown here is derived from an EMBL/GenBank/DDBJ whole genome shotgun (WGS) entry which is preliminary data.</text>
</comment>
<reference evidence="2 3" key="1">
    <citation type="submission" date="2019-07" db="EMBL/GenBank/DDBJ databases">
        <title>Genome assembly of Bacillus simplex strain GGC-P6A.</title>
        <authorList>
            <person name="Jennings M.E."/>
            <person name="Barton H.A."/>
        </authorList>
    </citation>
    <scope>NUCLEOTIDE SEQUENCE [LARGE SCALE GENOMIC DNA]</scope>
    <source>
        <strain evidence="2 3">GGC-P6A</strain>
    </source>
</reference>
<protein>
    <submittedName>
        <fullName evidence="2">DUF559 domain-containing protein</fullName>
    </submittedName>
</protein>
<accession>A0A8B5Y4E4</accession>
<evidence type="ECO:0000313" key="3">
    <source>
        <dbReference type="Proteomes" id="UP000317770"/>
    </source>
</evidence>
<gene>
    <name evidence="2" type="ORF">FQP34_00090</name>
</gene>
<dbReference type="RefSeq" id="WP_144476212.1">
    <property type="nucleotide sequence ID" value="NZ_VNKI01000001.1"/>
</dbReference>
<dbReference type="AlphaFoldDB" id="A0A8B5Y4E4"/>
<dbReference type="Proteomes" id="UP000317770">
    <property type="component" value="Unassembled WGS sequence"/>
</dbReference>
<feature type="domain" description="Restriction endonuclease type II-like" evidence="1">
    <location>
        <begin position="77"/>
        <end position="136"/>
    </location>
</feature>
<dbReference type="Pfam" id="PF03592">
    <property type="entry name" value="Terminase_2"/>
    <property type="match status" value="1"/>
</dbReference>
<dbReference type="Gene3D" id="3.40.960.10">
    <property type="entry name" value="VSR Endonuclease"/>
    <property type="match status" value="1"/>
</dbReference>
<evidence type="ECO:0000313" key="2">
    <source>
        <dbReference type="EMBL" id="TVX83694.1"/>
    </source>
</evidence>
<dbReference type="InterPro" id="IPR011335">
    <property type="entry name" value="Restrct_endonuc-II-like"/>
</dbReference>